<dbReference type="EMBL" id="CAVLGL010000002">
    <property type="protein sequence ID" value="CAK1579228.1"/>
    <property type="molecule type" value="Genomic_DNA"/>
</dbReference>
<dbReference type="Gene3D" id="3.80.10.10">
    <property type="entry name" value="Ribonuclease Inhibitor"/>
    <property type="match status" value="1"/>
</dbReference>
<dbReference type="SMART" id="SM00369">
    <property type="entry name" value="LRR_TYP"/>
    <property type="match status" value="2"/>
</dbReference>
<gene>
    <name evidence="5" type="ORF">PARMNEM_LOCUS1202</name>
</gene>
<dbReference type="SUPFAM" id="SSF52058">
    <property type="entry name" value="L domain-like"/>
    <property type="match status" value="1"/>
</dbReference>
<comment type="caution">
    <text evidence="5">The sequence shown here is derived from an EMBL/GenBank/DDBJ whole genome shotgun (WGS) entry which is preliminary data.</text>
</comment>
<dbReference type="Proteomes" id="UP001314205">
    <property type="component" value="Unassembled WGS sequence"/>
</dbReference>
<evidence type="ECO:0000313" key="6">
    <source>
        <dbReference type="Proteomes" id="UP001314205"/>
    </source>
</evidence>
<feature type="signal peptide" evidence="4">
    <location>
        <begin position="1"/>
        <end position="15"/>
    </location>
</feature>
<reference evidence="5 6" key="1">
    <citation type="submission" date="2023-11" db="EMBL/GenBank/DDBJ databases">
        <authorList>
            <person name="Hedman E."/>
            <person name="Englund M."/>
            <person name="Stromberg M."/>
            <person name="Nyberg Akerstrom W."/>
            <person name="Nylinder S."/>
            <person name="Jareborg N."/>
            <person name="Kallberg Y."/>
            <person name="Kronander E."/>
        </authorList>
    </citation>
    <scope>NUCLEOTIDE SEQUENCE [LARGE SCALE GENOMIC DNA]</scope>
</reference>
<keyword evidence="1" id="KW-0433">Leucine-rich repeat</keyword>
<evidence type="ECO:0000256" key="3">
    <source>
        <dbReference type="ARBA" id="ARBA00022737"/>
    </source>
</evidence>
<evidence type="ECO:0000256" key="1">
    <source>
        <dbReference type="ARBA" id="ARBA00022614"/>
    </source>
</evidence>
<accession>A0AAV1K9H6</accession>
<organism evidence="5 6">
    <name type="scientific">Parnassius mnemosyne</name>
    <name type="common">clouded apollo</name>
    <dbReference type="NCBI Taxonomy" id="213953"/>
    <lineage>
        <taxon>Eukaryota</taxon>
        <taxon>Metazoa</taxon>
        <taxon>Ecdysozoa</taxon>
        <taxon>Arthropoda</taxon>
        <taxon>Hexapoda</taxon>
        <taxon>Insecta</taxon>
        <taxon>Pterygota</taxon>
        <taxon>Neoptera</taxon>
        <taxon>Endopterygota</taxon>
        <taxon>Lepidoptera</taxon>
        <taxon>Glossata</taxon>
        <taxon>Ditrysia</taxon>
        <taxon>Papilionoidea</taxon>
        <taxon>Papilionidae</taxon>
        <taxon>Parnassiinae</taxon>
        <taxon>Parnassini</taxon>
        <taxon>Parnassius</taxon>
        <taxon>Driopa</taxon>
    </lineage>
</organism>
<dbReference type="InterPro" id="IPR050328">
    <property type="entry name" value="Dev_Immune_Receptor"/>
</dbReference>
<dbReference type="PANTHER" id="PTHR24373">
    <property type="entry name" value="SLIT RELATED LEUCINE-RICH REPEAT NEURONAL PROTEIN"/>
    <property type="match status" value="1"/>
</dbReference>
<dbReference type="GO" id="GO:0031012">
    <property type="term" value="C:extracellular matrix"/>
    <property type="evidence" value="ECO:0007669"/>
    <property type="project" value="TreeGrafter"/>
</dbReference>
<name>A0AAV1K9H6_9NEOP</name>
<proteinExistence type="predicted"/>
<keyword evidence="3" id="KW-0677">Repeat</keyword>
<dbReference type="InterPro" id="IPR003591">
    <property type="entry name" value="Leu-rich_rpt_typical-subtyp"/>
</dbReference>
<keyword evidence="6" id="KW-1185">Reference proteome</keyword>
<sequence>MKKVLLLLMVTCSMGQQNWVPCSELNDDLRYPCRCKVQVDRALQLGILMNCDRVVFAGDYPPLPYGAPIVSFSQRWAGQQSLPTQIFSSYGLPLKELDFSHNSLRRLPDRLLSGVRGNITRLALADNLLGDNLNPIFSTTEFHNLPALEELDLSGNSIRGLEEGLLIGCDVLKTVRLERNNMISVPSSSLNGPQSLKVLSLRENRIVKLKLVFVKWPKFI</sequence>
<dbReference type="InterPro" id="IPR032675">
    <property type="entry name" value="LRR_dom_sf"/>
</dbReference>
<dbReference type="InterPro" id="IPR001611">
    <property type="entry name" value="Leu-rich_rpt"/>
</dbReference>
<evidence type="ECO:0000256" key="4">
    <source>
        <dbReference type="SAM" id="SignalP"/>
    </source>
</evidence>
<protein>
    <submittedName>
        <fullName evidence="5">Uncharacterized protein</fullName>
    </submittedName>
</protein>
<feature type="chain" id="PRO_5043965238" evidence="4">
    <location>
        <begin position="16"/>
        <end position="220"/>
    </location>
</feature>
<dbReference type="PRINTS" id="PR00019">
    <property type="entry name" value="LEURICHRPT"/>
</dbReference>
<evidence type="ECO:0000256" key="2">
    <source>
        <dbReference type="ARBA" id="ARBA00022729"/>
    </source>
</evidence>
<keyword evidence="2 4" id="KW-0732">Signal</keyword>
<dbReference type="Pfam" id="PF00560">
    <property type="entry name" value="LRR_1"/>
    <property type="match status" value="2"/>
</dbReference>
<evidence type="ECO:0000313" key="5">
    <source>
        <dbReference type="EMBL" id="CAK1579228.1"/>
    </source>
</evidence>
<dbReference type="PANTHER" id="PTHR24373:SF387">
    <property type="entry name" value="LEUCINE-RICH REPEATS AND IMMUNOGLOBULIN-LIKE DOMAINS PROTEIN SMA-10"/>
    <property type="match status" value="1"/>
</dbReference>
<dbReference type="GO" id="GO:0005615">
    <property type="term" value="C:extracellular space"/>
    <property type="evidence" value="ECO:0007669"/>
    <property type="project" value="TreeGrafter"/>
</dbReference>
<dbReference type="AlphaFoldDB" id="A0AAV1K9H6"/>